<dbReference type="PANTHER" id="PTHR42732:SF1">
    <property type="entry name" value="BETA-MANNOSIDASE"/>
    <property type="match status" value="1"/>
</dbReference>
<dbReference type="Proteomes" id="UP000192277">
    <property type="component" value="Unassembled WGS sequence"/>
</dbReference>
<dbReference type="Pfam" id="PF02836">
    <property type="entry name" value="Glyco_hydro_2_C"/>
    <property type="match status" value="1"/>
</dbReference>
<feature type="domain" description="Glycoside hydrolase family 2 catalytic" evidence="6">
    <location>
        <begin position="294"/>
        <end position="446"/>
    </location>
</feature>
<evidence type="ECO:0000259" key="7">
    <source>
        <dbReference type="Pfam" id="PF02837"/>
    </source>
</evidence>
<evidence type="ECO:0000259" key="5">
    <source>
        <dbReference type="Pfam" id="PF00703"/>
    </source>
</evidence>
<feature type="signal peptide" evidence="4">
    <location>
        <begin position="1"/>
        <end position="26"/>
    </location>
</feature>
<keyword evidence="3" id="KW-0326">Glycosidase</keyword>
<dbReference type="InterPro" id="IPR036156">
    <property type="entry name" value="Beta-gal/glucu_dom_sf"/>
</dbReference>
<comment type="caution">
    <text evidence="8">The sequence shown here is derived from an EMBL/GenBank/DDBJ whole genome shotgun (WGS) entry which is preliminary data.</text>
</comment>
<dbReference type="InterPro" id="IPR017853">
    <property type="entry name" value="GH"/>
</dbReference>
<organism evidence="8 9">
    <name type="scientific">Niastella koreensis</name>
    <dbReference type="NCBI Taxonomy" id="354356"/>
    <lineage>
        <taxon>Bacteria</taxon>
        <taxon>Pseudomonadati</taxon>
        <taxon>Bacteroidota</taxon>
        <taxon>Chitinophagia</taxon>
        <taxon>Chitinophagales</taxon>
        <taxon>Chitinophagaceae</taxon>
        <taxon>Niastella</taxon>
    </lineage>
</organism>
<dbReference type="InterPro" id="IPR008979">
    <property type="entry name" value="Galactose-bd-like_sf"/>
</dbReference>
<dbReference type="Gene3D" id="2.60.40.10">
    <property type="entry name" value="Immunoglobulins"/>
    <property type="match status" value="1"/>
</dbReference>
<keyword evidence="4" id="KW-0732">Signal</keyword>
<evidence type="ECO:0000313" key="9">
    <source>
        <dbReference type="Proteomes" id="UP000192277"/>
    </source>
</evidence>
<dbReference type="InterPro" id="IPR006104">
    <property type="entry name" value="Glyco_hydro_2_N"/>
</dbReference>
<evidence type="ECO:0000256" key="2">
    <source>
        <dbReference type="ARBA" id="ARBA00022801"/>
    </source>
</evidence>
<reference evidence="8 9" key="1">
    <citation type="submission" date="2016-04" db="EMBL/GenBank/DDBJ databases">
        <authorList>
            <person name="Chen L."/>
            <person name="Zhuang W."/>
            <person name="Wang G."/>
        </authorList>
    </citation>
    <scope>NUCLEOTIDE SEQUENCE [LARGE SCALE GENOMIC DNA]</scope>
    <source>
        <strain evidence="9">GR20</strain>
    </source>
</reference>
<proteinExistence type="inferred from homology"/>
<dbReference type="InterPro" id="IPR051913">
    <property type="entry name" value="GH2_Domain-Containing"/>
</dbReference>
<dbReference type="Gene3D" id="3.20.20.80">
    <property type="entry name" value="Glycosidases"/>
    <property type="match status" value="1"/>
</dbReference>
<evidence type="ECO:0008006" key="10">
    <source>
        <dbReference type="Google" id="ProtNLM"/>
    </source>
</evidence>
<evidence type="ECO:0000256" key="4">
    <source>
        <dbReference type="SAM" id="SignalP"/>
    </source>
</evidence>
<keyword evidence="9" id="KW-1185">Reference proteome</keyword>
<evidence type="ECO:0000313" key="8">
    <source>
        <dbReference type="EMBL" id="OQP51529.1"/>
    </source>
</evidence>
<dbReference type="InterPro" id="IPR006102">
    <property type="entry name" value="Ig-like_GH2"/>
</dbReference>
<feature type="domain" description="Glycoside hydrolase family 2 immunoglobulin-like beta-sandwich" evidence="5">
    <location>
        <begin position="187"/>
        <end position="291"/>
    </location>
</feature>
<dbReference type="SUPFAM" id="SSF49785">
    <property type="entry name" value="Galactose-binding domain-like"/>
    <property type="match status" value="1"/>
</dbReference>
<protein>
    <recommendedName>
        <fullName evidence="10">Beta-galactosidase</fullName>
    </recommendedName>
</protein>
<dbReference type="SUPFAM" id="SSF49303">
    <property type="entry name" value="beta-Galactosidase/glucuronidase domain"/>
    <property type="match status" value="1"/>
</dbReference>
<dbReference type="InterPro" id="IPR006103">
    <property type="entry name" value="Glyco_hydro_2_cat"/>
</dbReference>
<feature type="domain" description="Glycosyl hydrolases family 2 sugar binding" evidence="7">
    <location>
        <begin position="32"/>
        <end position="180"/>
    </location>
</feature>
<accession>A0ABX3P3H6</accession>
<dbReference type="Pfam" id="PF02837">
    <property type="entry name" value="Glyco_hydro_2_N"/>
    <property type="match status" value="1"/>
</dbReference>
<feature type="chain" id="PRO_5046483284" description="Beta-galactosidase" evidence="4">
    <location>
        <begin position="27"/>
        <end position="668"/>
    </location>
</feature>
<dbReference type="EMBL" id="LWBO01000005">
    <property type="protein sequence ID" value="OQP51529.1"/>
    <property type="molecule type" value="Genomic_DNA"/>
</dbReference>
<sequence>MLPHMKNRFCCSLLLLFCLYSTYAQQGRNTISLNGSWRFISDSTHTGQSANWAAGLPAKAVTVQVPHTWNVMKGLENYSGLAWYEKTFMVPAQNRNQQLRLKFDAVYHDAVIYLNGVQLATHTNSGYTTFYVDVTKQVKPGSPNKLVVSVSNAFSETNLPYKKKFDWCNDGGIIRDVSLQVTGKPSIRYVHLTPVINCADSTAKAHVQLKLWEDDISTVKAVVRINEKRSNKTVLTQTLSLTKSGDDFNTTLDLGKVHLWHFNDPFLYTIQVTLQQNNQPADQVTHNFGCRSIELRGSQLFLNNEAVRLPGLEYMPSSHPAYGSAEPRWVMDSVARMFKDLNVTISRFHWQVDEYMLDQLDEKGVLLQAEIPWWQQPEHLTPQLEAVARQQFTEMIERDYNHPCIFAWGISNEVHGDSLATEQYKRLKGFVKSLDTTRLANVVSNITFRLKQYDASFIGDLPTWNEYIGTWFGKSTQETPAYFADVESGIGDRALLITENGLCEPRFAGGDLRRIEDMTYHYHEWAKRKYIVGCIYFCLNDYRTQMGEDGADNYKARIHGITDMYFKKKSSYYVFKQLASPILITNVKKLNDTTVQVMLQNKNDLPSYTVTDFIITWPDAQNKIVQQKLPTLKPGETATVTLAGMNARAGFDICTPAGYRVISYPFVY</sequence>
<dbReference type="PANTHER" id="PTHR42732">
    <property type="entry name" value="BETA-GALACTOSIDASE"/>
    <property type="match status" value="1"/>
</dbReference>
<keyword evidence="2" id="KW-0378">Hydrolase</keyword>
<dbReference type="Pfam" id="PF00703">
    <property type="entry name" value="Glyco_hydro_2"/>
    <property type="match status" value="1"/>
</dbReference>
<gene>
    <name evidence="8" type="ORF">A4D02_25780</name>
</gene>
<evidence type="ECO:0000259" key="6">
    <source>
        <dbReference type="Pfam" id="PF02836"/>
    </source>
</evidence>
<evidence type="ECO:0000256" key="3">
    <source>
        <dbReference type="ARBA" id="ARBA00023295"/>
    </source>
</evidence>
<dbReference type="InterPro" id="IPR013783">
    <property type="entry name" value="Ig-like_fold"/>
</dbReference>
<dbReference type="Gene3D" id="2.60.120.260">
    <property type="entry name" value="Galactose-binding domain-like"/>
    <property type="match status" value="1"/>
</dbReference>
<comment type="similarity">
    <text evidence="1">Belongs to the glycosyl hydrolase 2 family.</text>
</comment>
<evidence type="ECO:0000256" key="1">
    <source>
        <dbReference type="ARBA" id="ARBA00007401"/>
    </source>
</evidence>
<dbReference type="SUPFAM" id="SSF51445">
    <property type="entry name" value="(Trans)glycosidases"/>
    <property type="match status" value="1"/>
</dbReference>
<name>A0ABX3P3H6_9BACT</name>